<keyword evidence="7" id="KW-1185">Reference proteome</keyword>
<feature type="domain" description="DUF11" evidence="3">
    <location>
        <begin position="1895"/>
        <end position="2000"/>
    </location>
</feature>
<feature type="domain" description="DUF11" evidence="3">
    <location>
        <begin position="1370"/>
        <end position="1473"/>
    </location>
</feature>
<feature type="domain" description="DUF11" evidence="3">
    <location>
        <begin position="2291"/>
        <end position="2396"/>
    </location>
</feature>
<dbReference type="InterPro" id="IPR048834">
    <property type="entry name" value="SpaA_pre-album"/>
</dbReference>
<gene>
    <name evidence="6" type="ORF">GCM10009105_37650</name>
</gene>
<dbReference type="InterPro" id="IPR047589">
    <property type="entry name" value="DUF11_rpt"/>
</dbReference>
<dbReference type="EMBL" id="BAAAEU010000032">
    <property type="protein sequence ID" value="GAA0724753.1"/>
    <property type="molecule type" value="Genomic_DNA"/>
</dbReference>
<keyword evidence="2" id="KW-0732">Signal</keyword>
<organism evidence="6 7">
    <name type="scientific">Dokdonella soli</name>
    <dbReference type="NCBI Taxonomy" id="529810"/>
    <lineage>
        <taxon>Bacteria</taxon>
        <taxon>Pseudomonadati</taxon>
        <taxon>Pseudomonadota</taxon>
        <taxon>Gammaproteobacteria</taxon>
        <taxon>Lysobacterales</taxon>
        <taxon>Rhodanobacteraceae</taxon>
        <taxon>Dokdonella</taxon>
    </lineage>
</organism>
<proteinExistence type="predicted"/>
<feature type="chain" id="PRO_5047481540" evidence="2">
    <location>
        <begin position="16"/>
        <end position="2850"/>
    </location>
</feature>
<protein>
    <submittedName>
        <fullName evidence="6">DUF11 domain-containing protein</fullName>
    </submittedName>
</protein>
<feature type="compositionally biased region" description="Low complexity" evidence="1">
    <location>
        <begin position="135"/>
        <end position="144"/>
    </location>
</feature>
<feature type="domain" description="SpaA-like prealbumin fold" evidence="4">
    <location>
        <begin position="1050"/>
        <end position="1163"/>
    </location>
</feature>
<feature type="domain" description="DUF11" evidence="3">
    <location>
        <begin position="2554"/>
        <end position="2658"/>
    </location>
</feature>
<feature type="domain" description="DUF11" evidence="3">
    <location>
        <begin position="2159"/>
        <end position="2263"/>
    </location>
</feature>
<feature type="domain" description="DUF11" evidence="3">
    <location>
        <begin position="2423"/>
        <end position="2528"/>
    </location>
</feature>
<feature type="domain" description="DUF11" evidence="3">
    <location>
        <begin position="1500"/>
        <end position="1605"/>
    </location>
</feature>
<accession>A0ABP3U5D5</accession>
<feature type="domain" description="DUF11" evidence="3">
    <location>
        <begin position="1763"/>
        <end position="1868"/>
    </location>
</feature>
<dbReference type="InterPro" id="IPR013783">
    <property type="entry name" value="Ig-like_fold"/>
</dbReference>
<evidence type="ECO:0000313" key="7">
    <source>
        <dbReference type="Proteomes" id="UP001501523"/>
    </source>
</evidence>
<dbReference type="Proteomes" id="UP001501523">
    <property type="component" value="Unassembled WGS sequence"/>
</dbReference>
<feature type="signal peptide" evidence="2">
    <location>
        <begin position="1"/>
        <end position="15"/>
    </location>
</feature>
<feature type="domain" description="DUF11" evidence="3">
    <location>
        <begin position="2685"/>
        <end position="2790"/>
    </location>
</feature>
<dbReference type="InterPro" id="IPR051172">
    <property type="entry name" value="Chlamydia_OmcB"/>
</dbReference>
<name>A0ABP3U5D5_9GAMM</name>
<reference evidence="7" key="1">
    <citation type="journal article" date="2019" name="Int. J. Syst. Evol. Microbiol.">
        <title>The Global Catalogue of Microorganisms (GCM) 10K type strain sequencing project: providing services to taxonomists for standard genome sequencing and annotation.</title>
        <authorList>
            <consortium name="The Broad Institute Genomics Platform"/>
            <consortium name="The Broad Institute Genome Sequencing Center for Infectious Disease"/>
            <person name="Wu L."/>
            <person name="Ma J."/>
        </authorList>
    </citation>
    <scope>NUCLEOTIDE SEQUENCE [LARGE SCALE GENOMIC DNA]</scope>
    <source>
        <strain evidence="7">JCM 15421</strain>
    </source>
</reference>
<dbReference type="Pfam" id="PF24346">
    <property type="entry name" value="DUF7507"/>
    <property type="match status" value="1"/>
</dbReference>
<dbReference type="InterPro" id="IPR001434">
    <property type="entry name" value="OmcB-like_DUF11"/>
</dbReference>
<evidence type="ECO:0000259" key="4">
    <source>
        <dbReference type="Pfam" id="PF20674"/>
    </source>
</evidence>
<evidence type="ECO:0000256" key="1">
    <source>
        <dbReference type="SAM" id="MobiDB-lite"/>
    </source>
</evidence>
<dbReference type="PANTHER" id="PTHR34819">
    <property type="entry name" value="LARGE CYSTEINE-RICH PERIPLASMIC PROTEIN OMCB"/>
    <property type="match status" value="1"/>
</dbReference>
<dbReference type="RefSeq" id="WP_343794103.1">
    <property type="nucleotide sequence ID" value="NZ_BAAAEU010000032.1"/>
</dbReference>
<evidence type="ECO:0000259" key="3">
    <source>
        <dbReference type="Pfam" id="PF01345"/>
    </source>
</evidence>
<comment type="caution">
    <text evidence="6">The sequence shown here is derived from an EMBL/GenBank/DDBJ whole genome shotgun (WGS) entry which is preliminary data.</text>
</comment>
<dbReference type="NCBIfam" id="TIGR01451">
    <property type="entry name" value="B_ant_repeat"/>
    <property type="match status" value="13"/>
</dbReference>
<evidence type="ECO:0000313" key="6">
    <source>
        <dbReference type="EMBL" id="GAA0724753.1"/>
    </source>
</evidence>
<sequence length="2850" mass="282879">MALVAALVSPLSASAVTTAKHEISANWVGNPAAAPFGSAVISEWHINTNDANDPEANDPVNNVRLTLTATNAVFASIPAVCKTTGVTPVSSISPNGSTLVCNLGTINEGTATVVQAPVRVSGQNGGNLSVSGTVTSDSATAPAGPASPGPSLPITYTHGMDLSLSFAPGAGYQGGPATSRTGGVRTFLLMNFSLILSAGSRPGPSTYSFPVNVSASVPAEMAGLQWEGCVPVSTASASSEQPFSDPAQTDRTNFPTCAIAGAGANYTVTVSNLNYTLVNTPTKDSLGGALPGTGAYIASGTIEFSIPSTVAALTTFTFDATGAGPFTFADGTVVADVPGDNTSTATLTPPGVFSDVWLGTPTYSRSPWDANLWVSPGTSQGVPLPTPGINTIADYYAAIAAGTPPLILPLYMQANSLAWQMYGGPGGAQMAGVCTMSQNANFIVTSMDGGGFDSTGYVNYSTARYFYTTAALNTKTETCGEPSPGPMWTEVTPPAGTTLKDPRIAGDSLIALPPGVTAVKMTWNPAVDRAPAGSGETFLRAFGYISPTSPTSGEGWTAGTFNFPGANPWPAYPNLNGYVNISTAPGGTNLPGSTYGPNMNGIRDAFRLQGPQGLVTKAASDTTARPGVPVTYTIQAEAQNSATNPPPAAFSVVDTLPAGMTYVPGSASPVPSSVVGQTITWTFTNVPANVFQTITYQAQTPANSTVAPGSSLTNTVQINVTGDQRPATTAGRQASATVTVPGSSATTLTKSVESNLLSFYGDSSAWDLTINSFDPISNPYTDTIDILPNVADGRGTNISGAYTITGVTAPAGSTVYYSSAPIASLSNDPRAASNGGTPGSIAGNTVGWSTTAVAHPTAIRVIGPALAPGAAQTIRIAFTTPAGTSCTMPSATDNKPGQKLVNSADTITGHTALPMLSSATTTIGTCYALGITKYVLAKGGNPANPADWHDANTPSDYQRYAVGDTIPYKIVVTNLGPGTLTNTVVTDALVPSCNVTIATLAAAASQTQQCSMTAAAVGTTVNTATASVSPPTGPTLTPSDIAGVVVAQPTITVQKLVAGRIATPDQFTVGLKDSGGTLLTSASTSGTGTSATTTSWPVTQGSTYTITDAMAAGSTSTISDYVPTIACTDTTTGTPVTVGGGVGAWTMTVSSTDAYTCKVTNSPGPPVTCTSSSNIFNTGYNAATGGVLPDNSKDAHWQVAGPFGPTTPVTVVSLPPANASFAPANVGNLAPGAWVPSPYGNAQWISQQTIANPTSPTGDWYYRYQFTLDPAVDPANVALSVNFLADNSVAEVYVNGIAQSSQTTGLPQAPPSQNPYFYAGFQAANAAATTLNHNWQSGLNTIIVQIKSGLPAEGFDAQVRPSALCPQPKVSIAKTADTTILSPGGTIHYTVTVSNTGLVPANNTPVSDPLPTGIASATWTCVGSGGATCAASGTGAINDTIATFPAGGVATYTITATVSASPPAHVTNTASATPPGGVCAPSNTSPPCTSIMVIPPVPQVSVVKTANTTTLTPSGTIIYTIVASNTGSVSAPNTTVSDPIPAGITGMTWTCAANGGAVCPNASGSGALNETVVTFPTGSSVTYTLTATVSANPPAHVTNTATMTPPSGGVCTPGNTSPPCTSIVVIPPVPQVSVVKTANTTTLTPSGTIIYTIVASNTGSVSAPNTTVSDPIPAGITGMTWTCAANGGAVCPNASGSGALNESVVTFPAGSSVTYTLTATVSANPPAHVTNTATMTPPSGVCTPGNTSPPCTSIVVIPPVPQVSVTKTANTTTLTPSGTIIYTIVASNTGSVNAPNTTVSDPIPTGITGMAWTCTASGGAVCPNASGSGALNETVVTFPAGSSVTYTLTATVSANPPAQVTNTATMTPPSGGVCTPGNTSPPCTSIVVIPPVPQVSVTKTANTTTLTPGGTIVYTVTARNTGSVAAPNTTVSDPIPTGITGYAWTCSATGGAVCPNASGSGALNETIATFPAGSTVTYTITATVSTNPPAQVTNTATMTPPSGGVCTPGNTSPPCTSIVVIPPVPQVSVTKTANTTTLTPGGTIVYTVTARNTGSVAAPNTTVSDPIPTGITGYAWTCSATGGAVCPNASGSGALNETIATFPAGSTATYTITATVSTNPPAQVTNTATMTPPSGGVCTPGNTSPPCTSIVTIPPVPQVSVTKTANTTTLTPGGTIVYTVTARNTGSVAAPNTVVSDPIPAGITGYAWTCAASGGAVCPNVSGSGALNETIATFPAGSTVTYTLTATVSANPPAQVTNTATMTPPSGGLCTPGNTSPPCTSIVVIPPVPQVSVVKTANTTTLTPGGTITYTIVAHNTGSVADPNTTVSDPIPAGITGYTWTCAATGGAVCPNASGSGALNETIATFPAGSTVTYTLTATVSANPPAQVTNTATMTPPSGGVCTPGNTSPPCTSIVIIPPVPQVSVTKTANTTTLTPGGTIVYTVTARNTGSVAAPNTTVSDPIPTGITGYAWTCAATGGAMCPNASGSGALNETIATFPAGSTVTYTVTATVSANPPATVSNTASITPPTGLCEPSNTPPPCSSTVIVPPTPQVSVTKTSNTTTLAPGGTIVYTVTARNTGSVAAPNTVVNDPIPTGITGYTWTCAATGGAACPNASGGGALNETIATFPASSTVTYTVTATVSANPPATVTNTASATPPGGVCAPGNTSPPCTSTVTVPPIPQVSIAKTANTTTPTPGGTIVYTVTASNTGTVAAPNTVVSDPIPMGITGYTWTCAAAGGAVCPNASGSGAISETIATFPVGGRVTYTVTATMSANPPPTITNTAGVTPSGRGLCAPGNTPPPCVSTVVVTVTVPGTPPEPTPVNSLWALLLLSLGMLGLTWRSRPRID</sequence>
<feature type="region of interest" description="Disordered" evidence="1">
    <location>
        <begin position="122"/>
        <end position="154"/>
    </location>
</feature>
<dbReference type="InterPro" id="IPR055354">
    <property type="entry name" value="DUF7507"/>
</dbReference>
<dbReference type="PANTHER" id="PTHR34819:SF3">
    <property type="entry name" value="CELL SURFACE PROTEIN"/>
    <property type="match status" value="1"/>
</dbReference>
<feature type="domain" description="DUF11" evidence="3">
    <location>
        <begin position="1632"/>
        <end position="1736"/>
    </location>
</feature>
<evidence type="ECO:0000256" key="2">
    <source>
        <dbReference type="SAM" id="SignalP"/>
    </source>
</evidence>
<dbReference type="Gene3D" id="2.60.40.740">
    <property type="match status" value="1"/>
</dbReference>
<feature type="domain" description="DUF7507" evidence="5">
    <location>
        <begin position="958"/>
        <end position="1037"/>
    </location>
</feature>
<dbReference type="Gene3D" id="2.60.40.10">
    <property type="entry name" value="Immunoglobulins"/>
    <property type="match status" value="2"/>
</dbReference>
<dbReference type="Pfam" id="PF01345">
    <property type="entry name" value="DUF11"/>
    <property type="match status" value="11"/>
</dbReference>
<evidence type="ECO:0000259" key="5">
    <source>
        <dbReference type="Pfam" id="PF24346"/>
    </source>
</evidence>
<dbReference type="Pfam" id="PF20674">
    <property type="entry name" value="SpaA_3"/>
    <property type="match status" value="1"/>
</dbReference>
<feature type="domain" description="DUF11" evidence="3">
    <location>
        <begin position="2027"/>
        <end position="2132"/>
    </location>
</feature>